<feature type="transmembrane region" description="Helical" evidence="1">
    <location>
        <begin position="122"/>
        <end position="139"/>
    </location>
</feature>
<gene>
    <name evidence="2" type="ORF">MNBD_GAMMA17-2251</name>
</gene>
<feature type="transmembrane region" description="Helical" evidence="1">
    <location>
        <begin position="68"/>
        <end position="89"/>
    </location>
</feature>
<keyword evidence="1" id="KW-0472">Membrane</keyword>
<keyword evidence="1" id="KW-1133">Transmembrane helix</keyword>
<evidence type="ECO:0000313" key="2">
    <source>
        <dbReference type="EMBL" id="VAW88427.1"/>
    </source>
</evidence>
<keyword evidence="1" id="KW-0812">Transmembrane</keyword>
<dbReference type="EMBL" id="UOFQ01000096">
    <property type="protein sequence ID" value="VAW88427.1"/>
    <property type="molecule type" value="Genomic_DNA"/>
</dbReference>
<sequence>MAVFKQTYLMAVFVMLALFALLAFVPFGSSANPVAVMKTMDAGHAFAFILLSGLFYLAVEPYGEWRAIVFSMVISVLLIVAVELVQPYVGRTASFADVQMGLLGVFLALSGIIVWRRQSRQLFKVVHLLLLVLTLVWVVQPALSEWRAVWLRDQQFPVLGGFESDLEKRLWKAHGIGTSTSFSGKHVVVGSKSLKTKTTDSTWSGVRYSAGDQDWRGYQFLNIELYNAGKPFKLNIRIDDGVSNSPDYGDRYDGQYQVNVGANTLLIPLADVASGPKSRLLDLGKVRKMILFLSRKEMRREFYLDDIRLIP</sequence>
<proteinExistence type="predicted"/>
<dbReference type="NCBIfam" id="NF037970">
    <property type="entry name" value="vanZ_1"/>
    <property type="match status" value="1"/>
</dbReference>
<feature type="transmembrane region" description="Helical" evidence="1">
    <location>
        <begin position="41"/>
        <end position="59"/>
    </location>
</feature>
<dbReference type="Gene3D" id="2.60.120.430">
    <property type="entry name" value="Galactose-binding lectin"/>
    <property type="match status" value="1"/>
</dbReference>
<reference evidence="2" key="1">
    <citation type="submission" date="2018-06" db="EMBL/GenBank/DDBJ databases">
        <authorList>
            <person name="Zhirakovskaya E."/>
        </authorList>
    </citation>
    <scope>NUCLEOTIDE SEQUENCE</scope>
</reference>
<dbReference type="InterPro" id="IPR008979">
    <property type="entry name" value="Galactose-bd-like_sf"/>
</dbReference>
<accession>A0A3B0ZM64</accession>
<evidence type="ECO:0008006" key="3">
    <source>
        <dbReference type="Google" id="ProtNLM"/>
    </source>
</evidence>
<name>A0A3B0ZM64_9ZZZZ</name>
<dbReference type="AlphaFoldDB" id="A0A3B0ZM64"/>
<protein>
    <recommendedName>
        <fullName evidence="3">CBM11 domain-containing protein</fullName>
    </recommendedName>
</protein>
<dbReference type="SUPFAM" id="SSF49785">
    <property type="entry name" value="Galactose-binding domain-like"/>
    <property type="match status" value="1"/>
</dbReference>
<evidence type="ECO:0000256" key="1">
    <source>
        <dbReference type="SAM" id="Phobius"/>
    </source>
</evidence>
<organism evidence="2">
    <name type="scientific">hydrothermal vent metagenome</name>
    <dbReference type="NCBI Taxonomy" id="652676"/>
    <lineage>
        <taxon>unclassified sequences</taxon>
        <taxon>metagenomes</taxon>
        <taxon>ecological metagenomes</taxon>
    </lineage>
</organism>
<feature type="transmembrane region" description="Helical" evidence="1">
    <location>
        <begin position="95"/>
        <end position="115"/>
    </location>
</feature>